<keyword evidence="1" id="KW-0285">Flavoprotein</keyword>
<evidence type="ECO:0000313" key="3">
    <source>
        <dbReference type="EMBL" id="OEU11116.1"/>
    </source>
</evidence>
<dbReference type="AlphaFoldDB" id="A0A1E7EZ61"/>
<dbReference type="Gene3D" id="3.40.50.360">
    <property type="match status" value="1"/>
</dbReference>
<dbReference type="EMBL" id="KV784369">
    <property type="protein sequence ID" value="OEU11116.1"/>
    <property type="molecule type" value="Genomic_DNA"/>
</dbReference>
<accession>A0A1E7EZ61</accession>
<dbReference type="Pfam" id="PF00258">
    <property type="entry name" value="Flavodoxin_1"/>
    <property type="match status" value="1"/>
</dbReference>
<sequence length="193" mass="21561">MTNAKVKVNVVIVYGGELAKDIAEQIEALKPTTTTTDDDFEIDVTLRCASERPKTLLDYKINTVEEEEKGDDTTTTTTTIVCFVFQTIENNSPTESGGTTIRFFKRKTHPTDFLSCNGTTMKYCVFGCGDSNLLFDRQTTGSKDCNFVAQELDTRLETLGGVRQCTLGLADERTGLTEVEPWIRNVFWKSIIN</sequence>
<reference evidence="3 4" key="1">
    <citation type="submission" date="2016-09" db="EMBL/GenBank/DDBJ databases">
        <title>Extensive genetic diversity and differential bi-allelic expression allows diatom success in the polar Southern Ocean.</title>
        <authorList>
            <consortium name="DOE Joint Genome Institute"/>
            <person name="Mock T."/>
            <person name="Otillar R.P."/>
            <person name="Strauss J."/>
            <person name="Dupont C."/>
            <person name="Frickenhaus S."/>
            <person name="Maumus F."/>
            <person name="Mcmullan M."/>
            <person name="Sanges R."/>
            <person name="Schmutz J."/>
            <person name="Toseland A."/>
            <person name="Valas R."/>
            <person name="Veluchamy A."/>
            <person name="Ward B.J."/>
            <person name="Allen A."/>
            <person name="Barry K."/>
            <person name="Falciatore A."/>
            <person name="Ferrante M."/>
            <person name="Fortunato A.E."/>
            <person name="Gloeckner G."/>
            <person name="Gruber A."/>
            <person name="Hipkin R."/>
            <person name="Janech M."/>
            <person name="Kroth P."/>
            <person name="Leese F."/>
            <person name="Lindquist E."/>
            <person name="Lyon B.R."/>
            <person name="Martin J."/>
            <person name="Mayer C."/>
            <person name="Parker M."/>
            <person name="Quesneville H."/>
            <person name="Raymond J."/>
            <person name="Uhlig C."/>
            <person name="Valentin K.U."/>
            <person name="Worden A.Z."/>
            <person name="Armbrust E.V."/>
            <person name="Bowler C."/>
            <person name="Green B."/>
            <person name="Moulton V."/>
            <person name="Van Oosterhout C."/>
            <person name="Grigoriev I."/>
        </authorList>
    </citation>
    <scope>NUCLEOTIDE SEQUENCE [LARGE SCALE GENOMIC DNA]</scope>
    <source>
        <strain evidence="3 4">CCMP1102</strain>
    </source>
</reference>
<dbReference type="GO" id="GO:0005829">
    <property type="term" value="C:cytosol"/>
    <property type="evidence" value="ECO:0007669"/>
    <property type="project" value="TreeGrafter"/>
</dbReference>
<gene>
    <name evidence="3" type="ORF">FRACYDRAFT_193126</name>
</gene>
<dbReference type="PANTHER" id="PTHR19384:SF84">
    <property type="entry name" value="METHIONINE SYNTHASE REDUCTASE"/>
    <property type="match status" value="1"/>
</dbReference>
<dbReference type="InParanoid" id="A0A1E7EZ61"/>
<name>A0A1E7EZ61_9STRA</name>
<dbReference type="Proteomes" id="UP000095751">
    <property type="component" value="Unassembled WGS sequence"/>
</dbReference>
<dbReference type="PANTHER" id="PTHR19384">
    <property type="entry name" value="NITRIC OXIDE SYNTHASE-RELATED"/>
    <property type="match status" value="1"/>
</dbReference>
<dbReference type="GO" id="GO:0030586">
    <property type="term" value="F:[methionine synthase] reductase (NADPH) activity"/>
    <property type="evidence" value="ECO:0007669"/>
    <property type="project" value="TreeGrafter"/>
</dbReference>
<organism evidence="3 4">
    <name type="scientific">Fragilariopsis cylindrus CCMP1102</name>
    <dbReference type="NCBI Taxonomy" id="635003"/>
    <lineage>
        <taxon>Eukaryota</taxon>
        <taxon>Sar</taxon>
        <taxon>Stramenopiles</taxon>
        <taxon>Ochrophyta</taxon>
        <taxon>Bacillariophyta</taxon>
        <taxon>Bacillariophyceae</taxon>
        <taxon>Bacillariophycidae</taxon>
        <taxon>Bacillariales</taxon>
        <taxon>Bacillariaceae</taxon>
        <taxon>Fragilariopsis</taxon>
    </lineage>
</organism>
<dbReference type="GO" id="GO:0050660">
    <property type="term" value="F:flavin adenine dinucleotide binding"/>
    <property type="evidence" value="ECO:0007669"/>
    <property type="project" value="TreeGrafter"/>
</dbReference>
<evidence type="ECO:0000313" key="4">
    <source>
        <dbReference type="Proteomes" id="UP000095751"/>
    </source>
</evidence>
<feature type="domain" description="Flavodoxin-like" evidence="2">
    <location>
        <begin position="74"/>
        <end position="176"/>
    </location>
</feature>
<protein>
    <recommendedName>
        <fullName evidence="2">Flavodoxin-like domain-containing protein</fullName>
    </recommendedName>
</protein>
<proteinExistence type="predicted"/>
<evidence type="ECO:0000259" key="2">
    <source>
        <dbReference type="Pfam" id="PF00258"/>
    </source>
</evidence>
<dbReference type="GO" id="GO:0050667">
    <property type="term" value="P:homocysteine metabolic process"/>
    <property type="evidence" value="ECO:0007669"/>
    <property type="project" value="TreeGrafter"/>
</dbReference>
<evidence type="ECO:0000256" key="1">
    <source>
        <dbReference type="ARBA" id="ARBA00022630"/>
    </source>
</evidence>
<dbReference type="SUPFAM" id="SSF52218">
    <property type="entry name" value="Flavoproteins"/>
    <property type="match status" value="1"/>
</dbReference>
<keyword evidence="4" id="KW-1185">Reference proteome</keyword>
<dbReference type="OrthoDB" id="1856718at2759"/>
<dbReference type="GO" id="GO:0009086">
    <property type="term" value="P:methionine biosynthetic process"/>
    <property type="evidence" value="ECO:0007669"/>
    <property type="project" value="TreeGrafter"/>
</dbReference>
<dbReference type="GO" id="GO:0010181">
    <property type="term" value="F:FMN binding"/>
    <property type="evidence" value="ECO:0007669"/>
    <property type="project" value="InterPro"/>
</dbReference>
<dbReference type="InterPro" id="IPR029039">
    <property type="entry name" value="Flavoprotein-like_sf"/>
</dbReference>
<dbReference type="KEGG" id="fcy:FRACYDRAFT_193126"/>
<dbReference type="InterPro" id="IPR008254">
    <property type="entry name" value="Flavodoxin/NO_synth"/>
</dbReference>